<organism evidence="2 3">
    <name type="scientific">Arabidopsis arenosa</name>
    <name type="common">Sand rock-cress</name>
    <name type="synonym">Cardaminopsis arenosa</name>
    <dbReference type="NCBI Taxonomy" id="38785"/>
    <lineage>
        <taxon>Eukaryota</taxon>
        <taxon>Viridiplantae</taxon>
        <taxon>Streptophyta</taxon>
        <taxon>Embryophyta</taxon>
        <taxon>Tracheophyta</taxon>
        <taxon>Spermatophyta</taxon>
        <taxon>Magnoliopsida</taxon>
        <taxon>eudicotyledons</taxon>
        <taxon>Gunneridae</taxon>
        <taxon>Pentapetalae</taxon>
        <taxon>rosids</taxon>
        <taxon>malvids</taxon>
        <taxon>Brassicales</taxon>
        <taxon>Brassicaceae</taxon>
        <taxon>Camelineae</taxon>
        <taxon>Arabidopsis</taxon>
    </lineage>
</organism>
<dbReference type="Proteomes" id="UP000682877">
    <property type="component" value="Chromosome 3"/>
</dbReference>
<evidence type="ECO:0000313" key="2">
    <source>
        <dbReference type="EMBL" id="CAE5978175.1"/>
    </source>
</evidence>
<feature type="region of interest" description="Disordered" evidence="1">
    <location>
        <begin position="168"/>
        <end position="192"/>
    </location>
</feature>
<dbReference type="AlphaFoldDB" id="A0A8S1ZY58"/>
<sequence length="205" mass="22387">MDYKVSRIGETAEGEVEDSEKIDLPPAIGEVDLNKVEPWDLPWKAKIGEKECRVFHKPADGTKAHMSAGLPPLMDSSPYLKSRGRDSFAGTTLGGLFSNMTCLFDQTTDDKSLVAEFKDDFKTTMFGSASTNLIPNIGSLLDYGPLFLQENSSILKMLLDSEETQFKKNLQNSGSSESEVASSSLHGHDPSASTGPVNLDCVWNF</sequence>
<name>A0A8S1ZY58_ARAAE</name>
<evidence type="ECO:0000313" key="3">
    <source>
        <dbReference type="Proteomes" id="UP000682877"/>
    </source>
</evidence>
<protein>
    <submittedName>
        <fullName evidence="2">Uncharacterized protein</fullName>
    </submittedName>
</protein>
<evidence type="ECO:0000256" key="1">
    <source>
        <dbReference type="SAM" id="MobiDB-lite"/>
    </source>
</evidence>
<proteinExistence type="predicted"/>
<accession>A0A8S1ZY58</accession>
<dbReference type="EMBL" id="LR999453">
    <property type="protein sequence ID" value="CAE5978175.1"/>
    <property type="molecule type" value="Genomic_DNA"/>
</dbReference>
<keyword evidence="3" id="KW-1185">Reference proteome</keyword>
<gene>
    <name evidence="2" type="ORF">AARE701A_LOCUS8418</name>
</gene>
<reference evidence="2" key="1">
    <citation type="submission" date="2021-01" db="EMBL/GenBank/DDBJ databases">
        <authorList>
            <person name="Bezrukov I."/>
        </authorList>
    </citation>
    <scope>NUCLEOTIDE SEQUENCE</scope>
</reference>
<feature type="compositionally biased region" description="Low complexity" evidence="1">
    <location>
        <begin position="173"/>
        <end position="184"/>
    </location>
</feature>